<dbReference type="InterPro" id="IPR009057">
    <property type="entry name" value="Homeodomain-like_sf"/>
</dbReference>
<dbReference type="AlphaFoldDB" id="A0A7X2S562"/>
<dbReference type="Pfam" id="PF00440">
    <property type="entry name" value="TetR_N"/>
    <property type="match status" value="1"/>
</dbReference>
<feature type="DNA-binding region" description="H-T-H motif" evidence="2">
    <location>
        <begin position="28"/>
        <end position="47"/>
    </location>
</feature>
<comment type="caution">
    <text evidence="4">The sequence shown here is derived from an EMBL/GenBank/DDBJ whole genome shotgun (WGS) entry which is preliminary data.</text>
</comment>
<keyword evidence="1 2" id="KW-0238">DNA-binding</keyword>
<sequence>MKKSDIKKQMITKELANYILENGLQSASLRNLARAANTSDRMLLHYFKDKDELLSEVLTFLSDELISIIESSRTERMPFNELVPFLSKTVKDPLIRPYLQLWLGFIGIASKKEEPYYSIARKICDGLYAFFKRAIYAEQEEDIEQLAAFALAAVEGMVLLDALGKDAEIEKALQGVRLLSK</sequence>
<evidence type="ECO:0000256" key="1">
    <source>
        <dbReference type="ARBA" id="ARBA00023125"/>
    </source>
</evidence>
<evidence type="ECO:0000256" key="2">
    <source>
        <dbReference type="PROSITE-ProRule" id="PRU00335"/>
    </source>
</evidence>
<evidence type="ECO:0000313" key="4">
    <source>
        <dbReference type="EMBL" id="MTH53735.1"/>
    </source>
</evidence>
<dbReference type="InterPro" id="IPR001647">
    <property type="entry name" value="HTH_TetR"/>
</dbReference>
<accession>A0A7X2S562</accession>
<protein>
    <submittedName>
        <fullName evidence="4">TetR family transcriptional regulator</fullName>
    </submittedName>
</protein>
<gene>
    <name evidence="4" type="ORF">GKZ89_09995</name>
</gene>
<dbReference type="EMBL" id="WMIB01000008">
    <property type="protein sequence ID" value="MTH53735.1"/>
    <property type="molecule type" value="Genomic_DNA"/>
</dbReference>
<name>A0A7X2S562_9BACI</name>
<dbReference type="OrthoDB" id="2356263at2"/>
<dbReference type="Gene3D" id="1.10.357.10">
    <property type="entry name" value="Tetracycline Repressor, domain 2"/>
    <property type="match status" value="1"/>
</dbReference>
<keyword evidence="5" id="KW-1185">Reference proteome</keyword>
<feature type="domain" description="HTH tetR-type" evidence="3">
    <location>
        <begin position="5"/>
        <end position="65"/>
    </location>
</feature>
<proteinExistence type="predicted"/>
<dbReference type="Proteomes" id="UP000434639">
    <property type="component" value="Unassembled WGS sequence"/>
</dbReference>
<dbReference type="GO" id="GO:0003677">
    <property type="term" value="F:DNA binding"/>
    <property type="evidence" value="ECO:0007669"/>
    <property type="project" value="UniProtKB-UniRule"/>
</dbReference>
<dbReference type="RefSeq" id="WP_155112266.1">
    <property type="nucleotide sequence ID" value="NZ_WMIB01000008.1"/>
</dbReference>
<reference evidence="4 5" key="1">
    <citation type="journal article" date="2017" name="Int. J. Syst. Evol. Microbiol.">
        <title>Bacillus mangrovi sp. nov., isolated from a sediment sample from a mangrove forest.</title>
        <authorList>
            <person name="Gupta V."/>
            <person name="Singh P.K."/>
            <person name="Korpole S."/>
            <person name="Tanuku N.R.S."/>
            <person name="Pinnaka A.K."/>
        </authorList>
    </citation>
    <scope>NUCLEOTIDE SEQUENCE [LARGE SCALE GENOMIC DNA]</scope>
    <source>
        <strain evidence="4 5">KCTC 33872</strain>
    </source>
</reference>
<dbReference type="PROSITE" id="PS50977">
    <property type="entry name" value="HTH_TETR_2"/>
    <property type="match status" value="1"/>
</dbReference>
<organism evidence="4 5">
    <name type="scientific">Metabacillus mangrovi</name>
    <dbReference type="NCBI Taxonomy" id="1491830"/>
    <lineage>
        <taxon>Bacteria</taxon>
        <taxon>Bacillati</taxon>
        <taxon>Bacillota</taxon>
        <taxon>Bacilli</taxon>
        <taxon>Bacillales</taxon>
        <taxon>Bacillaceae</taxon>
        <taxon>Metabacillus</taxon>
    </lineage>
</organism>
<evidence type="ECO:0000313" key="5">
    <source>
        <dbReference type="Proteomes" id="UP000434639"/>
    </source>
</evidence>
<evidence type="ECO:0000259" key="3">
    <source>
        <dbReference type="PROSITE" id="PS50977"/>
    </source>
</evidence>
<dbReference type="SUPFAM" id="SSF46689">
    <property type="entry name" value="Homeodomain-like"/>
    <property type="match status" value="1"/>
</dbReference>